<reference evidence="5 6" key="1">
    <citation type="submission" date="2019-07" db="EMBL/GenBank/DDBJ databases">
        <title>complete genome sequencing of Ornithinimicrobium sp. H23M54.</title>
        <authorList>
            <person name="Bae J.-W."/>
            <person name="Lee S.-Y."/>
        </authorList>
    </citation>
    <scope>NUCLEOTIDE SEQUENCE [LARGE SCALE GENOMIC DNA]</scope>
    <source>
        <strain evidence="5 6">H23M54</strain>
    </source>
</reference>
<dbReference type="GO" id="GO:0009103">
    <property type="term" value="P:lipopolysaccharide biosynthetic process"/>
    <property type="evidence" value="ECO:0007669"/>
    <property type="project" value="TreeGrafter"/>
</dbReference>
<evidence type="ECO:0000256" key="1">
    <source>
        <dbReference type="SAM" id="MobiDB-lite"/>
    </source>
</evidence>
<keyword evidence="5" id="KW-0012">Acyltransferase</keyword>
<keyword evidence="2" id="KW-1133">Transmembrane helix</keyword>
<dbReference type="PANTHER" id="PTHR23028:SF53">
    <property type="entry name" value="ACYL_TRANSF_3 DOMAIN-CONTAINING PROTEIN"/>
    <property type="match status" value="1"/>
</dbReference>
<feature type="compositionally biased region" description="Basic and acidic residues" evidence="1">
    <location>
        <begin position="12"/>
        <end position="27"/>
    </location>
</feature>
<evidence type="ECO:0000313" key="5">
    <source>
        <dbReference type="EMBL" id="QDO89087.1"/>
    </source>
</evidence>
<dbReference type="SUPFAM" id="SSF52266">
    <property type="entry name" value="SGNH hydrolase"/>
    <property type="match status" value="1"/>
</dbReference>
<dbReference type="GO" id="GO:0016020">
    <property type="term" value="C:membrane"/>
    <property type="evidence" value="ECO:0007669"/>
    <property type="project" value="TreeGrafter"/>
</dbReference>
<feature type="region of interest" description="Disordered" evidence="1">
    <location>
        <begin position="1"/>
        <end position="55"/>
    </location>
</feature>
<keyword evidence="6" id="KW-1185">Reference proteome</keyword>
<feature type="domain" description="Acyltransferase 3" evidence="3">
    <location>
        <begin position="62"/>
        <end position="393"/>
    </location>
</feature>
<dbReference type="GO" id="GO:0016747">
    <property type="term" value="F:acyltransferase activity, transferring groups other than amino-acyl groups"/>
    <property type="evidence" value="ECO:0007669"/>
    <property type="project" value="InterPro"/>
</dbReference>
<proteinExistence type="predicted"/>
<dbReference type="InterPro" id="IPR043968">
    <property type="entry name" value="SGNH"/>
</dbReference>
<dbReference type="InterPro" id="IPR002656">
    <property type="entry name" value="Acyl_transf_3_dom"/>
</dbReference>
<feature type="transmembrane region" description="Helical" evidence="2">
    <location>
        <begin position="314"/>
        <end position="332"/>
    </location>
</feature>
<feature type="transmembrane region" description="Helical" evidence="2">
    <location>
        <begin position="128"/>
        <end position="148"/>
    </location>
</feature>
<evidence type="ECO:0000256" key="2">
    <source>
        <dbReference type="SAM" id="Phobius"/>
    </source>
</evidence>
<feature type="transmembrane region" description="Helical" evidence="2">
    <location>
        <begin position="87"/>
        <end position="107"/>
    </location>
</feature>
<dbReference type="Proteomes" id="UP000315395">
    <property type="component" value="Chromosome"/>
</dbReference>
<feature type="domain" description="SGNH" evidence="4">
    <location>
        <begin position="487"/>
        <end position="706"/>
    </location>
</feature>
<dbReference type="InterPro" id="IPR050879">
    <property type="entry name" value="Acyltransferase_3"/>
</dbReference>
<organism evidence="5 6">
    <name type="scientific">Ornithinimicrobium ciconiae</name>
    <dbReference type="NCBI Taxonomy" id="2594265"/>
    <lineage>
        <taxon>Bacteria</taxon>
        <taxon>Bacillati</taxon>
        <taxon>Actinomycetota</taxon>
        <taxon>Actinomycetes</taxon>
        <taxon>Micrococcales</taxon>
        <taxon>Ornithinimicrobiaceae</taxon>
        <taxon>Ornithinimicrobium</taxon>
    </lineage>
</organism>
<dbReference type="Pfam" id="PF19040">
    <property type="entry name" value="SGNH"/>
    <property type="match status" value="1"/>
</dbReference>
<gene>
    <name evidence="5" type="ORF">FNH13_12760</name>
</gene>
<accession>A0A516GC73</accession>
<evidence type="ECO:0000259" key="4">
    <source>
        <dbReference type="Pfam" id="PF19040"/>
    </source>
</evidence>
<keyword evidence="2" id="KW-0472">Membrane</keyword>
<dbReference type="OrthoDB" id="3404679at2"/>
<dbReference type="Pfam" id="PF01757">
    <property type="entry name" value="Acyl_transf_3"/>
    <property type="match status" value="1"/>
</dbReference>
<keyword evidence="5" id="KW-0808">Transferase</keyword>
<dbReference type="PANTHER" id="PTHR23028">
    <property type="entry name" value="ACETYLTRANSFERASE"/>
    <property type="match status" value="1"/>
</dbReference>
<name>A0A516GC73_9MICO</name>
<protein>
    <submittedName>
        <fullName evidence="5">Acyltransferase</fullName>
    </submittedName>
</protein>
<dbReference type="AlphaFoldDB" id="A0A516GC73"/>
<evidence type="ECO:0000313" key="6">
    <source>
        <dbReference type="Proteomes" id="UP000315395"/>
    </source>
</evidence>
<evidence type="ECO:0000259" key="3">
    <source>
        <dbReference type="Pfam" id="PF01757"/>
    </source>
</evidence>
<keyword evidence="2" id="KW-0812">Transmembrane</keyword>
<feature type="transmembrane region" description="Helical" evidence="2">
    <location>
        <begin position="433"/>
        <end position="451"/>
    </location>
</feature>
<feature type="transmembrane region" description="Helical" evidence="2">
    <location>
        <begin position="201"/>
        <end position="219"/>
    </location>
</feature>
<dbReference type="EMBL" id="CP041616">
    <property type="protein sequence ID" value="QDO89087.1"/>
    <property type="molecule type" value="Genomic_DNA"/>
</dbReference>
<feature type="compositionally biased region" description="Polar residues" evidence="1">
    <location>
        <begin position="37"/>
        <end position="47"/>
    </location>
</feature>
<feature type="transmembrane region" description="Helical" evidence="2">
    <location>
        <begin position="289"/>
        <end position="308"/>
    </location>
</feature>
<dbReference type="KEGG" id="orz:FNH13_12760"/>
<feature type="transmembrane region" description="Helical" evidence="2">
    <location>
        <begin position="226"/>
        <end position="244"/>
    </location>
</feature>
<feature type="transmembrane region" description="Helical" evidence="2">
    <location>
        <begin position="264"/>
        <end position="282"/>
    </location>
</feature>
<sequence length="715" mass="76065">MPVDPLLRLRRLPADEHRDPDRPDRQEAPAADGGLTLAQTPSPTTGALPQPVAGSRSGLRRDLQALRALAVALVVLWHAEIPGLSGGFIGVDVFFVISGFLMVRLLVGELDRSGGIRVGRFLHRRARRLLPAALLVLAVTALGSWWLLPVTALRSVGWDIVASVAYVANWRFAATEVDYLAAEALPSPVQHYWSLSIEEQFYFVLPLALLLVALLTRRWARGPGRAMRVGTVTLLAIGVPSLLYSVVHSSSPDPGDYFNSLGRVWQLCVGGAVALLALRGSARSVPGGLRSAAVLVGMVGIVASAVLITPESIYPGWLALMPTVATALIVWADGDDLAVSRPGAAPWVQWLGDRSYSIYLWHWPLLLLVMVQFDGSVLARAGAVLASLVLADVSWRLVEERFRLRGSISAPARAPGLSRSAGLMVTPAARRSVLVLAVASTLTAAGGLAITTDRDAGDLTPSLADATADKFTEFYEGDCRPKVSSPDPLTCTFGVPSSATRVLVVGDSHAVMWMPGLRAVAEENGWRLDLQAKLACAPVDATNMLDSQPYTACRDWGRNVVQGIVDDPPDLVILATSTGYSIVSPEAEAGGGLQDALGRTLEQIRAAGPEVALMAVTPRFAEPVPICLAEHPDDPQACQAHLPSAIPDNQWAEVAASVPGVHTVDLADELCPDGTCLTDADGILRWMDSHHLTGTYAESLAPLLAKQLLPLVAAR</sequence>